<keyword evidence="3" id="KW-1134">Transmembrane beta strand</keyword>
<evidence type="ECO:0000313" key="13">
    <source>
        <dbReference type="EMBL" id="RYC71007.1"/>
    </source>
</evidence>
<dbReference type="Pfam" id="PF25183">
    <property type="entry name" value="OMP_b-brl_4"/>
    <property type="match status" value="2"/>
</dbReference>
<evidence type="ECO:0000256" key="1">
    <source>
        <dbReference type="ARBA" id="ARBA00004571"/>
    </source>
</evidence>
<keyword evidence="14" id="KW-1185">Reference proteome</keyword>
<dbReference type="InterPro" id="IPR037066">
    <property type="entry name" value="Plug_dom_sf"/>
</dbReference>
<keyword evidence="7" id="KW-0472">Membrane</keyword>
<evidence type="ECO:0000256" key="7">
    <source>
        <dbReference type="ARBA" id="ARBA00023136"/>
    </source>
</evidence>
<feature type="region of interest" description="Disordered" evidence="9">
    <location>
        <begin position="918"/>
        <end position="945"/>
    </location>
</feature>
<name>A0A4Q2UMX3_9BACT</name>
<evidence type="ECO:0000256" key="9">
    <source>
        <dbReference type="SAM" id="MobiDB-lite"/>
    </source>
</evidence>
<evidence type="ECO:0000256" key="10">
    <source>
        <dbReference type="SAM" id="SignalP"/>
    </source>
</evidence>
<evidence type="ECO:0000256" key="3">
    <source>
        <dbReference type="ARBA" id="ARBA00022452"/>
    </source>
</evidence>
<evidence type="ECO:0000256" key="5">
    <source>
        <dbReference type="ARBA" id="ARBA00022729"/>
    </source>
</evidence>
<keyword evidence="6" id="KW-0798">TonB box</keyword>
<evidence type="ECO:0000313" key="14">
    <source>
        <dbReference type="Proteomes" id="UP000290407"/>
    </source>
</evidence>
<evidence type="ECO:0000256" key="4">
    <source>
        <dbReference type="ARBA" id="ARBA00022692"/>
    </source>
</evidence>
<dbReference type="Pfam" id="PF07715">
    <property type="entry name" value="Plug"/>
    <property type="match status" value="1"/>
</dbReference>
<evidence type="ECO:0000256" key="2">
    <source>
        <dbReference type="ARBA" id="ARBA00022448"/>
    </source>
</evidence>
<keyword evidence="5 10" id="KW-0732">Signal</keyword>
<dbReference type="PANTHER" id="PTHR30069:SF46">
    <property type="entry name" value="OAR PROTEIN"/>
    <property type="match status" value="1"/>
</dbReference>
<feature type="signal peptide" evidence="10">
    <location>
        <begin position="1"/>
        <end position="20"/>
    </location>
</feature>
<dbReference type="Gene3D" id="2.170.130.10">
    <property type="entry name" value="TonB-dependent receptor, plug domain"/>
    <property type="match status" value="1"/>
</dbReference>
<evidence type="ECO:0000256" key="8">
    <source>
        <dbReference type="ARBA" id="ARBA00023237"/>
    </source>
</evidence>
<feature type="domain" description="TonB-dependent transporter Oar-like beta-barrel" evidence="12">
    <location>
        <begin position="327"/>
        <end position="565"/>
    </location>
</feature>
<proteinExistence type="predicted"/>
<keyword evidence="4" id="KW-0812">Transmembrane</keyword>
<dbReference type="GO" id="GO:0009279">
    <property type="term" value="C:cell outer membrane"/>
    <property type="evidence" value="ECO:0007669"/>
    <property type="project" value="UniProtKB-SubCell"/>
</dbReference>
<comment type="caution">
    <text evidence="13">The sequence shown here is derived from an EMBL/GenBank/DDBJ whole genome shotgun (WGS) entry which is preliminary data.</text>
</comment>
<dbReference type="Gene3D" id="2.40.170.20">
    <property type="entry name" value="TonB-dependent receptor, beta-barrel domain"/>
    <property type="match status" value="2"/>
</dbReference>
<dbReference type="EMBL" id="SBLB01000001">
    <property type="protein sequence ID" value="RYC71007.1"/>
    <property type="molecule type" value="Genomic_DNA"/>
</dbReference>
<dbReference type="InterPro" id="IPR010917">
    <property type="entry name" value="TonB_rcpt_CS"/>
</dbReference>
<keyword evidence="8" id="KW-0998">Cell outer membrane</keyword>
<feature type="compositionally biased region" description="Polar residues" evidence="9">
    <location>
        <begin position="929"/>
        <end position="940"/>
    </location>
</feature>
<keyword evidence="2" id="KW-0813">Transport</keyword>
<dbReference type="GO" id="GO:0015344">
    <property type="term" value="F:siderophore uptake transmembrane transporter activity"/>
    <property type="evidence" value="ECO:0007669"/>
    <property type="project" value="TreeGrafter"/>
</dbReference>
<dbReference type="SUPFAM" id="SSF56935">
    <property type="entry name" value="Porins"/>
    <property type="match status" value="1"/>
</dbReference>
<sequence length="1023" mass="111615">MKQVLYTLVLLLGTCSTLLAQTDLDITVLQLTRQTPVEGATVYLENNAIGLSTSGITNAQGKIQFRALPLNGSYRVFTRDDANYLETSSDNIELRTNGRRSVTLLLPTRTEQTLNEVVVRSTSTSRINTVNAEVSSEMVIQKVQELPVEGRDITRVLYRLPNVSQATGFFPEAPNVSINGANGLFNNYLIDGQDNNERFLGGQRFAMPVGFVRNISVLTNNYTVEFGNTGNGIINLTTRSGSNETTGEVFLLSRPGRLTDSPSAYAQRDLSGNQVKDGFQRFQGGFGIGGALVKNKTFYYLNYEHTTDVKDNLLTAPALGVNQTIRGTNQFDLISGKLDQFWSSKFHSSLRANVGIVAIGRQAGGLTGGNAFPSAANAQDRNSITIANKNIYTTDRFTSETNLQYARFRWNYARALNPNSPSVTVLDPQGVGIAFLGHPGYLFDELENTVQVQQKLTLYRGNHTIRAGVELISGTHSLFGGGNPNGSYTVQLTQPQLDALRSRNLGAALSPSDIPADVTVLGYSVELRPNSFGKTQNILSGYLEDQWSVSDKLNLTLGLRYDYDNLSKGGAASGDFNNLAPRFSANYKLSPRSSLRGGVGLFYDKILYTIYSDALAQNNTSADYRRQLQALIDTGILPTSTSLDRITYDGNLSVGGTSSGGAPVRYLQGPSAESFAGQRNTFNGGENRILNPNGYQNPYTVQTSIGYQYQINSNTLFYVDAVYNHGYNLFRTRNLNAPAPWDYSLSGQLGIARSTATADSTRPIPVYTGAGGAQFVSINGQRLAGGAKSIVVTETAGESEYYALSFNFQKDRGTGPLAYRLIYTLSSLRNNTEDINFRAQDANNFAAEWGPSVNDRRHIINGIVNVYPLKNLTLTVAALIQSGQPINRIPDASQYYLVNSRLSPVLIGGTRRFTNDLNGDGGSFGDAYQGNSDRQPGQSRNSDRLPWSETIDASVQYQLPVGDRGRLEIRADAFNVLNTVNLSGYSNNATQSNQIQVGPPSAGILQKNAAPPRQFQFGVRYLF</sequence>
<evidence type="ECO:0000259" key="12">
    <source>
        <dbReference type="Pfam" id="PF25183"/>
    </source>
</evidence>
<dbReference type="GO" id="GO:0044718">
    <property type="term" value="P:siderophore transmembrane transport"/>
    <property type="evidence" value="ECO:0007669"/>
    <property type="project" value="TreeGrafter"/>
</dbReference>
<dbReference type="InterPro" id="IPR039426">
    <property type="entry name" value="TonB-dep_rcpt-like"/>
</dbReference>
<keyword evidence="13" id="KW-0675">Receptor</keyword>
<protein>
    <submittedName>
        <fullName evidence="13">TonB-dependent receptor</fullName>
    </submittedName>
</protein>
<dbReference type="InterPro" id="IPR036942">
    <property type="entry name" value="Beta-barrel_TonB_sf"/>
</dbReference>
<accession>A0A4Q2UMX3</accession>
<gene>
    <name evidence="13" type="ORF">EQG79_02345</name>
</gene>
<feature type="chain" id="PRO_5020735589" evidence="10">
    <location>
        <begin position="21"/>
        <end position="1023"/>
    </location>
</feature>
<dbReference type="InterPro" id="IPR057601">
    <property type="entry name" value="Oar-like_b-barrel"/>
</dbReference>
<dbReference type="InterPro" id="IPR012910">
    <property type="entry name" value="Plug_dom"/>
</dbReference>
<feature type="domain" description="TonB-dependent receptor plug" evidence="11">
    <location>
        <begin position="150"/>
        <end position="230"/>
    </location>
</feature>
<feature type="domain" description="TonB-dependent transporter Oar-like beta-barrel" evidence="12">
    <location>
        <begin position="573"/>
        <end position="1016"/>
    </location>
</feature>
<dbReference type="PANTHER" id="PTHR30069">
    <property type="entry name" value="TONB-DEPENDENT OUTER MEMBRANE RECEPTOR"/>
    <property type="match status" value="1"/>
</dbReference>
<evidence type="ECO:0000259" key="11">
    <source>
        <dbReference type="Pfam" id="PF07715"/>
    </source>
</evidence>
<dbReference type="RefSeq" id="WP_129599679.1">
    <property type="nucleotide sequence ID" value="NZ_SBLB01000001.1"/>
</dbReference>
<comment type="subcellular location">
    <subcellularLocation>
        <location evidence="1">Cell outer membrane</location>
        <topology evidence="1">Multi-pass membrane protein</topology>
    </subcellularLocation>
</comment>
<reference evidence="13 14" key="1">
    <citation type="submission" date="2019-01" db="EMBL/GenBank/DDBJ databases">
        <title>Spirosoma flava sp. nov., a propanil-degrading bacterium isolated from herbicide-contaminated soil.</title>
        <authorList>
            <person name="Zhang L."/>
            <person name="Jiang J.-D."/>
        </authorList>
    </citation>
    <scope>NUCLEOTIDE SEQUENCE [LARGE SCALE GENOMIC DNA]</scope>
    <source>
        <strain evidence="13 14">TY50</strain>
    </source>
</reference>
<dbReference type="AlphaFoldDB" id="A0A4Q2UMX3"/>
<dbReference type="PROSITE" id="PS01156">
    <property type="entry name" value="TONB_DEPENDENT_REC_2"/>
    <property type="match status" value="1"/>
</dbReference>
<evidence type="ECO:0000256" key="6">
    <source>
        <dbReference type="ARBA" id="ARBA00023077"/>
    </source>
</evidence>
<dbReference type="Proteomes" id="UP000290407">
    <property type="component" value="Unassembled WGS sequence"/>
</dbReference>
<organism evidence="13 14">
    <name type="scientific">Spirosoma sordidisoli</name>
    <dbReference type="NCBI Taxonomy" id="2502893"/>
    <lineage>
        <taxon>Bacteria</taxon>
        <taxon>Pseudomonadati</taxon>
        <taxon>Bacteroidota</taxon>
        <taxon>Cytophagia</taxon>
        <taxon>Cytophagales</taxon>
        <taxon>Cytophagaceae</taxon>
        <taxon>Spirosoma</taxon>
    </lineage>
</organism>